<keyword evidence="7 8" id="KW-0131">Cell cycle</keyword>
<proteinExistence type="inferred from homology"/>
<protein>
    <recommendedName>
        <fullName evidence="8">Peptidoglycan-associated lipoprotein</fullName>
        <shortName evidence="8">PAL</shortName>
    </recommendedName>
</protein>
<dbReference type="InterPro" id="IPR036737">
    <property type="entry name" value="OmpA-like_sf"/>
</dbReference>
<evidence type="ECO:0000256" key="9">
    <source>
        <dbReference type="SAM" id="MobiDB-lite"/>
    </source>
</evidence>
<feature type="region of interest" description="Disordered" evidence="9">
    <location>
        <begin position="24"/>
        <end position="52"/>
    </location>
</feature>
<evidence type="ECO:0000259" key="11">
    <source>
        <dbReference type="PROSITE" id="PS51123"/>
    </source>
</evidence>
<keyword evidence="13" id="KW-1185">Reference proteome</keyword>
<dbReference type="OrthoDB" id="9809164at2"/>
<comment type="similarity">
    <text evidence="8">Belongs to the Pal lipoprotein family.</text>
</comment>
<dbReference type="Proteomes" id="UP000001890">
    <property type="component" value="Chromosome"/>
</dbReference>
<organism evidence="12 13">
    <name type="scientific">Xanthomonas albilineans (strain GPE PC73 / CFBP 7063)</name>
    <dbReference type="NCBI Taxonomy" id="380358"/>
    <lineage>
        <taxon>Bacteria</taxon>
        <taxon>Pseudomonadati</taxon>
        <taxon>Pseudomonadota</taxon>
        <taxon>Gammaproteobacteria</taxon>
        <taxon>Lysobacterales</taxon>
        <taxon>Lysobacteraceae</taxon>
        <taxon>Xanthomonas</taxon>
    </lineage>
</organism>
<dbReference type="NCBIfam" id="TIGR02802">
    <property type="entry name" value="Pal_lipo"/>
    <property type="match status" value="1"/>
</dbReference>
<comment type="function">
    <text evidence="8">Part of the Tol-Pal system, which plays a role in outer membrane invagination during cell division and is important for maintaining outer membrane integrity.</text>
</comment>
<comment type="subunit">
    <text evidence="8">The Tol-Pal system is composed of five core proteins: the inner membrane proteins TolA, TolQ and TolR, the periplasmic protein TolB and the outer membrane protein Pal. They form a network linking the inner and outer membranes and the peptidoglycan layer.</text>
</comment>
<keyword evidence="2 8" id="KW-0732">Signal</keyword>
<evidence type="ECO:0000313" key="13">
    <source>
        <dbReference type="Proteomes" id="UP000001890"/>
    </source>
</evidence>
<keyword evidence="5 8" id="KW-0998">Cell outer membrane</keyword>
<dbReference type="PANTHER" id="PTHR30329:SF21">
    <property type="entry name" value="LIPOPROTEIN YIAD-RELATED"/>
    <property type="match status" value="1"/>
</dbReference>
<dbReference type="PROSITE" id="PS51257">
    <property type="entry name" value="PROKAR_LIPOPROTEIN"/>
    <property type="match status" value="1"/>
</dbReference>
<dbReference type="RefSeq" id="WP_012916896.1">
    <property type="nucleotide sequence ID" value="NC_013722.1"/>
</dbReference>
<dbReference type="InterPro" id="IPR014169">
    <property type="entry name" value="Pal_lipo_C"/>
</dbReference>
<dbReference type="PATRIC" id="fig|29447.3.peg.2371"/>
<keyword evidence="1 8" id="KW-0132">Cell division</keyword>
<name>D2U9H2_XANAP</name>
<accession>D2U9H2</accession>
<dbReference type="Gene3D" id="3.30.1330.60">
    <property type="entry name" value="OmpA-like domain"/>
    <property type="match status" value="1"/>
</dbReference>
<feature type="compositionally biased region" description="Low complexity" evidence="9">
    <location>
        <begin position="31"/>
        <end position="49"/>
    </location>
</feature>
<evidence type="ECO:0000256" key="6">
    <source>
        <dbReference type="ARBA" id="ARBA00023288"/>
    </source>
</evidence>
<dbReference type="InterPro" id="IPR050330">
    <property type="entry name" value="Bact_OuterMem_StrucFunc"/>
</dbReference>
<evidence type="ECO:0000256" key="1">
    <source>
        <dbReference type="ARBA" id="ARBA00022618"/>
    </source>
</evidence>
<keyword evidence="3 8" id="KW-0472">Membrane</keyword>
<comment type="subcellular location">
    <subcellularLocation>
        <location evidence="8">Cell outer membrane</location>
        <topology evidence="8">Lipid-anchor</topology>
    </subcellularLocation>
</comment>
<evidence type="ECO:0000256" key="8">
    <source>
        <dbReference type="HAMAP-Rule" id="MF_02204"/>
    </source>
</evidence>
<dbReference type="GO" id="GO:0051301">
    <property type="term" value="P:cell division"/>
    <property type="evidence" value="ECO:0007669"/>
    <property type="project" value="UniProtKB-UniRule"/>
</dbReference>
<dbReference type="PANTHER" id="PTHR30329">
    <property type="entry name" value="STATOR ELEMENT OF FLAGELLAR MOTOR COMPLEX"/>
    <property type="match status" value="1"/>
</dbReference>
<dbReference type="InterPro" id="IPR039001">
    <property type="entry name" value="Pal"/>
</dbReference>
<keyword evidence="4 8" id="KW-0564">Palmitate</keyword>
<dbReference type="EMBL" id="FP565176">
    <property type="protein sequence ID" value="CBA16901.1"/>
    <property type="molecule type" value="Genomic_DNA"/>
</dbReference>
<dbReference type="PROSITE" id="PS51123">
    <property type="entry name" value="OMPA_2"/>
    <property type="match status" value="1"/>
</dbReference>
<feature type="chain" id="PRO_5003037953" description="Peptidoglycan-associated lipoprotein" evidence="10">
    <location>
        <begin position="20"/>
        <end position="172"/>
    </location>
</feature>
<dbReference type="Pfam" id="PF00691">
    <property type="entry name" value="OmpA"/>
    <property type="match status" value="1"/>
</dbReference>
<dbReference type="PRINTS" id="PR01021">
    <property type="entry name" value="OMPADOMAIN"/>
</dbReference>
<dbReference type="GeneID" id="57877725"/>
<dbReference type="STRING" id="380358.XALC_2422"/>
<dbReference type="InterPro" id="IPR006664">
    <property type="entry name" value="OMP_bac"/>
</dbReference>
<evidence type="ECO:0000256" key="5">
    <source>
        <dbReference type="ARBA" id="ARBA00023237"/>
    </source>
</evidence>
<reference evidence="12 13" key="1">
    <citation type="journal article" date="2009" name="BMC Genomics">
        <title>The complete genome sequence of Xanthomonas albilineans provides new insights into the reductive genome evolution of the xylem-limited Xanthomonadaceae.</title>
        <authorList>
            <person name="Pieretti I."/>
            <person name="Royer M."/>
            <person name="Barbe V."/>
            <person name="Carrere S."/>
            <person name="Koebnik R."/>
            <person name="Cociancich S."/>
            <person name="Couloux A."/>
            <person name="Darrasse A."/>
            <person name="Gouzy J."/>
            <person name="Jacques M.A."/>
            <person name="Lauber E."/>
            <person name="Manceau C."/>
            <person name="Mangenot S."/>
            <person name="Poussier S."/>
            <person name="Segurens B."/>
            <person name="Szurek B."/>
            <person name="Verdier V."/>
            <person name="Arlat M."/>
            <person name="Rott P."/>
        </authorList>
    </citation>
    <scope>NUCLEOTIDE SEQUENCE [LARGE SCALE GENOMIC DNA]</scope>
    <source>
        <strain evidence="13">GPE PC73 / CFBP 7063</strain>
    </source>
</reference>
<evidence type="ECO:0000256" key="2">
    <source>
        <dbReference type="ARBA" id="ARBA00022729"/>
    </source>
</evidence>
<keyword evidence="6 8" id="KW-0449">Lipoprotein</keyword>
<dbReference type="GO" id="GO:0009279">
    <property type="term" value="C:cell outer membrane"/>
    <property type="evidence" value="ECO:0007669"/>
    <property type="project" value="UniProtKB-SubCell"/>
</dbReference>
<dbReference type="SUPFAM" id="SSF103088">
    <property type="entry name" value="OmpA-like"/>
    <property type="match status" value="1"/>
</dbReference>
<dbReference type="InterPro" id="IPR006665">
    <property type="entry name" value="OmpA-like"/>
</dbReference>
<evidence type="ECO:0000256" key="10">
    <source>
        <dbReference type="SAM" id="SignalP"/>
    </source>
</evidence>
<dbReference type="AlphaFoldDB" id="D2U9H2"/>
<sequence length="172" mass="18655">MNKTTRVLLVSLLSVAALAGCSKKVKEHPQTDTTGTTGSTTPSGSSTSGLYGPGDLNTDACLRQRVVYFDLDKDTVKPEFQAIMACHAKYLRDRPSSRITLQGNTDERGSREYNMGLGERRANSVFSALQANGGSAAQLTVVSFGEEHPVCTESNESCWSQNRRVEIVYTAQ</sequence>
<evidence type="ECO:0000256" key="4">
    <source>
        <dbReference type="ARBA" id="ARBA00023139"/>
    </source>
</evidence>
<dbReference type="CDD" id="cd07185">
    <property type="entry name" value="OmpA_C-like"/>
    <property type="match status" value="1"/>
</dbReference>
<dbReference type="FunFam" id="3.30.1330.60:FF:000012">
    <property type="entry name" value="Peptidoglycan-associated protein"/>
    <property type="match status" value="1"/>
</dbReference>
<dbReference type="eggNOG" id="COG2885">
    <property type="taxonomic scope" value="Bacteria"/>
</dbReference>
<dbReference type="KEGG" id="xal:XALC_2422"/>
<evidence type="ECO:0000256" key="3">
    <source>
        <dbReference type="ARBA" id="ARBA00023136"/>
    </source>
</evidence>
<feature type="domain" description="OmpA-like" evidence="11">
    <location>
        <begin position="56"/>
        <end position="172"/>
    </location>
</feature>
<feature type="signal peptide" evidence="10">
    <location>
        <begin position="1"/>
        <end position="19"/>
    </location>
</feature>
<evidence type="ECO:0000256" key="7">
    <source>
        <dbReference type="ARBA" id="ARBA00023306"/>
    </source>
</evidence>
<gene>
    <name evidence="8 12" type="primary">pal</name>
    <name evidence="12" type="ordered locus">XALc_2422</name>
</gene>
<dbReference type="HAMAP" id="MF_02204">
    <property type="entry name" value="Pal"/>
    <property type="match status" value="1"/>
</dbReference>
<evidence type="ECO:0000313" key="12">
    <source>
        <dbReference type="EMBL" id="CBA16901.1"/>
    </source>
</evidence>